<feature type="binding site" evidence="4">
    <location>
        <position position="356"/>
    </location>
    <ligand>
        <name>S-adenosyl-L-methionine</name>
        <dbReference type="ChEBI" id="CHEBI:59789"/>
    </ligand>
</feature>
<evidence type="ECO:0000313" key="8">
    <source>
        <dbReference type="Proteomes" id="UP000027986"/>
    </source>
</evidence>
<protein>
    <submittedName>
        <fullName evidence="7">SAM-dependent methyltransferase</fullName>
    </submittedName>
</protein>
<evidence type="ECO:0000256" key="4">
    <source>
        <dbReference type="PROSITE-ProRule" id="PRU01024"/>
    </source>
</evidence>
<feature type="binding site" evidence="4">
    <location>
        <position position="314"/>
    </location>
    <ligand>
        <name>S-adenosyl-L-methionine</name>
        <dbReference type="ChEBI" id="CHEBI:59789"/>
    </ligand>
</feature>
<dbReference type="KEGG" id="dni:HX89_06405"/>
<proteinExistence type="inferred from homology"/>
<sequence>MATSRTAPGRRSAQNRRRTRKGTAMEGQRLELDVENVAHGGHCVARHDGRVVFVRHALPGERVVARITDGTSESKFLRADAIEILGASPDRVTPPCSFSGPGLCGGCDWQHASLDAQRRLKADVVREQLARIAKLDVDARFPDFTVEALPGDGPIAEGLRWRTRLELAVDGGVAGLREHRSHRLVVIDDCLIADAGFTPALHERFDAGVTGFDLVRPSVGDDIIGIELPQPKGETTPTVREVVESAHGSAEFDVSARGFWQVHPGAAATFLDAVIDETDPQPGESALDLYCGVGLFTRALADLVGPDGRVVGVEADADAVDHARTNMGGARHVDLVTSPVEKARLPLERADVVVLDPPRAGAGRDVVATIVGLAPRVVTYVACDPAALARDLGYFVSHGYELTNLRGFDAFPMTQHVECIATLRPRG</sequence>
<dbReference type="Gene3D" id="3.40.50.150">
    <property type="entry name" value="Vaccinia Virus protein VP39"/>
    <property type="match status" value="2"/>
</dbReference>
<evidence type="ECO:0000256" key="5">
    <source>
        <dbReference type="SAM" id="MobiDB-lite"/>
    </source>
</evidence>
<name>A0A075JH79_9MICO</name>
<dbReference type="Gene3D" id="2.40.50.140">
    <property type="entry name" value="Nucleic acid-binding proteins"/>
    <property type="match status" value="1"/>
</dbReference>
<dbReference type="SUPFAM" id="SSF53335">
    <property type="entry name" value="S-adenosyl-L-methionine-dependent methyltransferases"/>
    <property type="match status" value="1"/>
</dbReference>
<keyword evidence="8" id="KW-1185">Reference proteome</keyword>
<dbReference type="RefSeq" id="WP_081873634.1">
    <property type="nucleotide sequence ID" value="NZ_CP008889.1"/>
</dbReference>
<dbReference type="Pfam" id="PF13649">
    <property type="entry name" value="Methyltransf_25"/>
    <property type="match status" value="1"/>
</dbReference>
<reference evidence="7 8" key="1">
    <citation type="submission" date="2014-07" db="EMBL/GenBank/DDBJ databases">
        <title>Genome Sequencing of Dermacoccus nishinomiyaensis.</title>
        <authorList>
            <person name="Hong K.W."/>
            <person name="Chan K.G."/>
        </authorList>
    </citation>
    <scope>NUCLEOTIDE SEQUENCE [LARGE SCALE GENOMIC DNA]</scope>
    <source>
        <strain evidence="7 8">M25</strain>
    </source>
</reference>
<dbReference type="EMBL" id="CP008889">
    <property type="protein sequence ID" value="AIF40627.1"/>
    <property type="molecule type" value="Genomic_DNA"/>
</dbReference>
<dbReference type="GeneID" id="41840800"/>
<evidence type="ECO:0000256" key="3">
    <source>
        <dbReference type="ARBA" id="ARBA00022691"/>
    </source>
</evidence>
<dbReference type="CDD" id="cd02440">
    <property type="entry name" value="AdoMet_MTases"/>
    <property type="match status" value="1"/>
</dbReference>
<comment type="similarity">
    <text evidence="4">Belongs to the class I-like SAM-binding methyltransferase superfamily. RNA M5U methyltransferase family.</text>
</comment>
<organism evidence="7 8">
    <name type="scientific">Dermacoccus nishinomiyaensis</name>
    <dbReference type="NCBI Taxonomy" id="1274"/>
    <lineage>
        <taxon>Bacteria</taxon>
        <taxon>Bacillati</taxon>
        <taxon>Actinomycetota</taxon>
        <taxon>Actinomycetes</taxon>
        <taxon>Micrococcales</taxon>
        <taxon>Dermacoccaceae</taxon>
        <taxon>Dermacoccus</taxon>
    </lineage>
</organism>
<evidence type="ECO:0000313" key="7">
    <source>
        <dbReference type="EMBL" id="AIF40627.1"/>
    </source>
</evidence>
<dbReference type="PANTHER" id="PTHR11061:SF30">
    <property type="entry name" value="TRNA (URACIL(54)-C(5))-METHYLTRANSFERASE"/>
    <property type="match status" value="1"/>
</dbReference>
<evidence type="ECO:0000259" key="6">
    <source>
        <dbReference type="PROSITE" id="PS50926"/>
    </source>
</evidence>
<evidence type="ECO:0000256" key="2">
    <source>
        <dbReference type="ARBA" id="ARBA00022679"/>
    </source>
</evidence>
<evidence type="ECO:0000256" key="1">
    <source>
        <dbReference type="ARBA" id="ARBA00022603"/>
    </source>
</evidence>
<dbReference type="PROSITE" id="PS50926">
    <property type="entry name" value="TRAM"/>
    <property type="match status" value="1"/>
</dbReference>
<dbReference type="AlphaFoldDB" id="A0A075JH79"/>
<dbReference type="InterPro" id="IPR012340">
    <property type="entry name" value="NA-bd_OB-fold"/>
</dbReference>
<dbReference type="InterPro" id="IPR029063">
    <property type="entry name" value="SAM-dependent_MTases_sf"/>
</dbReference>
<keyword evidence="2 4" id="KW-0808">Transferase</keyword>
<dbReference type="InterPro" id="IPR002792">
    <property type="entry name" value="TRAM_dom"/>
</dbReference>
<dbReference type="GO" id="GO:0070475">
    <property type="term" value="P:rRNA base methylation"/>
    <property type="evidence" value="ECO:0007669"/>
    <property type="project" value="TreeGrafter"/>
</dbReference>
<accession>A0A075JH79</accession>
<dbReference type="PANTHER" id="PTHR11061">
    <property type="entry name" value="RNA M5U METHYLTRANSFERASE"/>
    <property type="match status" value="1"/>
</dbReference>
<feature type="binding site" evidence="4">
    <location>
        <position position="261"/>
    </location>
    <ligand>
        <name>S-adenosyl-L-methionine</name>
        <dbReference type="ChEBI" id="CHEBI:59789"/>
    </ligand>
</feature>
<keyword evidence="3 4" id="KW-0949">S-adenosyl-L-methionine</keyword>
<dbReference type="HOGENOM" id="CLU_014689_7_0_11"/>
<keyword evidence="1 4" id="KW-0489">Methyltransferase</keyword>
<dbReference type="GO" id="GO:0070041">
    <property type="term" value="F:rRNA (uridine-C5-)-methyltransferase activity"/>
    <property type="evidence" value="ECO:0007669"/>
    <property type="project" value="TreeGrafter"/>
</dbReference>
<dbReference type="InterPro" id="IPR030391">
    <property type="entry name" value="MeTrfase_TrmA_CS"/>
</dbReference>
<feature type="active site" description="Nucleophile" evidence="4">
    <location>
        <position position="383"/>
    </location>
</feature>
<dbReference type="PROSITE" id="PS51687">
    <property type="entry name" value="SAM_MT_RNA_M5U"/>
    <property type="match status" value="1"/>
</dbReference>
<dbReference type="InterPro" id="IPR010280">
    <property type="entry name" value="U5_MeTrfase_fam"/>
</dbReference>
<dbReference type="eggNOG" id="COG2265">
    <property type="taxonomic scope" value="Bacteria"/>
</dbReference>
<gene>
    <name evidence="7" type="ORF">HX89_06405</name>
</gene>
<dbReference type="InterPro" id="IPR041698">
    <property type="entry name" value="Methyltransf_25"/>
</dbReference>
<feature type="binding site" evidence="4">
    <location>
        <position position="290"/>
    </location>
    <ligand>
        <name>S-adenosyl-L-methionine</name>
        <dbReference type="ChEBI" id="CHEBI:59789"/>
    </ligand>
</feature>
<dbReference type="SUPFAM" id="SSF50249">
    <property type="entry name" value="Nucleic acid-binding proteins"/>
    <property type="match status" value="1"/>
</dbReference>
<feature type="domain" description="TRAM" evidence="6">
    <location>
        <begin position="23"/>
        <end position="83"/>
    </location>
</feature>
<feature type="region of interest" description="Disordered" evidence="5">
    <location>
        <begin position="1"/>
        <end position="25"/>
    </location>
</feature>
<dbReference type="PROSITE" id="PS01231">
    <property type="entry name" value="TRMA_2"/>
    <property type="match status" value="1"/>
</dbReference>
<dbReference type="OrthoDB" id="9804590at2"/>
<dbReference type="Proteomes" id="UP000027986">
    <property type="component" value="Chromosome"/>
</dbReference>
<dbReference type="Pfam" id="PF01938">
    <property type="entry name" value="TRAM"/>
    <property type="match status" value="1"/>
</dbReference>